<evidence type="ECO:0000256" key="2">
    <source>
        <dbReference type="SAM" id="MobiDB-lite"/>
    </source>
</evidence>
<proteinExistence type="predicted"/>
<evidence type="ECO:0000313" key="4">
    <source>
        <dbReference type="Proteomes" id="UP000308652"/>
    </source>
</evidence>
<feature type="compositionally biased region" description="Polar residues" evidence="2">
    <location>
        <begin position="157"/>
        <end position="169"/>
    </location>
</feature>
<keyword evidence="1" id="KW-0175">Coiled coil</keyword>
<dbReference type="Proteomes" id="UP000308652">
    <property type="component" value="Unassembled WGS sequence"/>
</dbReference>
<sequence length="384" mass="42558">MAASNPSALLADALAAVSKTAYQAFADIETQARSEVTRAVAETREARNERDKAVKELHTTQLEWQAWKQETAACKASLQQAELTIVHQTENIAQLKRELSQWKDQSRNWQEHFLRVEQERCALSSRMEELVSERLQWPRSAVSSGVPFTPKQRYTDLISSAPSSTTTKRASIPSPTQPPSYKSAAGPSGSGVDSRSQSPHPAQPSTVTSSKQSKTKPKTSLTGRGELPPYKATEVSRVAKEESTSVSQSPRKQKPLPRSPVRALRPDPPTITRSTVVRRVHAVVHVKQEGSDSESVKEEEPEEEEVVRTSRRRSRKIVEDEEEESHDALDALADDDEEDDELMMGAEDHEEVYGYASADPVIPPSRPKGTPLPPKKRRKTGKAA</sequence>
<feature type="coiled-coil region" evidence="1">
    <location>
        <begin position="78"/>
        <end position="112"/>
    </location>
</feature>
<organism evidence="3 4">
    <name type="scientific">Crucibulum laeve</name>
    <dbReference type="NCBI Taxonomy" id="68775"/>
    <lineage>
        <taxon>Eukaryota</taxon>
        <taxon>Fungi</taxon>
        <taxon>Dikarya</taxon>
        <taxon>Basidiomycota</taxon>
        <taxon>Agaricomycotina</taxon>
        <taxon>Agaricomycetes</taxon>
        <taxon>Agaricomycetidae</taxon>
        <taxon>Agaricales</taxon>
        <taxon>Agaricineae</taxon>
        <taxon>Nidulariaceae</taxon>
        <taxon>Crucibulum</taxon>
    </lineage>
</organism>
<name>A0A5C3M7Z8_9AGAR</name>
<evidence type="ECO:0000256" key="1">
    <source>
        <dbReference type="SAM" id="Coils"/>
    </source>
</evidence>
<dbReference type="AlphaFoldDB" id="A0A5C3M7Z8"/>
<feature type="compositionally biased region" description="Pro residues" evidence="2">
    <location>
        <begin position="361"/>
        <end position="373"/>
    </location>
</feature>
<feature type="compositionally biased region" description="Acidic residues" evidence="2">
    <location>
        <begin position="332"/>
        <end position="342"/>
    </location>
</feature>
<dbReference type="OrthoDB" id="3269067at2759"/>
<evidence type="ECO:0000313" key="3">
    <source>
        <dbReference type="EMBL" id="TFK40536.1"/>
    </source>
</evidence>
<feature type="region of interest" description="Disordered" evidence="2">
    <location>
        <begin position="133"/>
        <end position="384"/>
    </location>
</feature>
<feature type="compositionally biased region" description="Polar residues" evidence="2">
    <location>
        <begin position="191"/>
        <end position="204"/>
    </location>
</feature>
<gene>
    <name evidence="3" type="ORF">BDQ12DRAFT_664282</name>
</gene>
<feature type="compositionally biased region" description="Basic residues" evidence="2">
    <location>
        <begin position="374"/>
        <end position="384"/>
    </location>
</feature>
<dbReference type="EMBL" id="ML213596">
    <property type="protein sequence ID" value="TFK40536.1"/>
    <property type="molecule type" value="Genomic_DNA"/>
</dbReference>
<keyword evidence="4" id="KW-1185">Reference proteome</keyword>
<feature type="compositionally biased region" description="Low complexity" evidence="2">
    <location>
        <begin position="205"/>
        <end position="222"/>
    </location>
</feature>
<protein>
    <submittedName>
        <fullName evidence="3">Uncharacterized protein</fullName>
    </submittedName>
</protein>
<feature type="compositionally biased region" description="Basic and acidic residues" evidence="2">
    <location>
        <begin position="286"/>
        <end position="298"/>
    </location>
</feature>
<accession>A0A5C3M7Z8</accession>
<reference evidence="3 4" key="1">
    <citation type="journal article" date="2019" name="Nat. Ecol. Evol.">
        <title>Megaphylogeny resolves global patterns of mushroom evolution.</title>
        <authorList>
            <person name="Varga T."/>
            <person name="Krizsan K."/>
            <person name="Foldi C."/>
            <person name="Dima B."/>
            <person name="Sanchez-Garcia M."/>
            <person name="Sanchez-Ramirez S."/>
            <person name="Szollosi G.J."/>
            <person name="Szarkandi J.G."/>
            <person name="Papp V."/>
            <person name="Albert L."/>
            <person name="Andreopoulos W."/>
            <person name="Angelini C."/>
            <person name="Antonin V."/>
            <person name="Barry K.W."/>
            <person name="Bougher N.L."/>
            <person name="Buchanan P."/>
            <person name="Buyck B."/>
            <person name="Bense V."/>
            <person name="Catcheside P."/>
            <person name="Chovatia M."/>
            <person name="Cooper J."/>
            <person name="Damon W."/>
            <person name="Desjardin D."/>
            <person name="Finy P."/>
            <person name="Geml J."/>
            <person name="Haridas S."/>
            <person name="Hughes K."/>
            <person name="Justo A."/>
            <person name="Karasinski D."/>
            <person name="Kautmanova I."/>
            <person name="Kiss B."/>
            <person name="Kocsube S."/>
            <person name="Kotiranta H."/>
            <person name="LaButti K.M."/>
            <person name="Lechner B.E."/>
            <person name="Liimatainen K."/>
            <person name="Lipzen A."/>
            <person name="Lukacs Z."/>
            <person name="Mihaltcheva S."/>
            <person name="Morgado L.N."/>
            <person name="Niskanen T."/>
            <person name="Noordeloos M.E."/>
            <person name="Ohm R.A."/>
            <person name="Ortiz-Santana B."/>
            <person name="Ovrebo C."/>
            <person name="Racz N."/>
            <person name="Riley R."/>
            <person name="Savchenko A."/>
            <person name="Shiryaev A."/>
            <person name="Soop K."/>
            <person name="Spirin V."/>
            <person name="Szebenyi C."/>
            <person name="Tomsovsky M."/>
            <person name="Tulloss R.E."/>
            <person name="Uehling J."/>
            <person name="Grigoriev I.V."/>
            <person name="Vagvolgyi C."/>
            <person name="Papp T."/>
            <person name="Martin F.M."/>
            <person name="Miettinen O."/>
            <person name="Hibbett D.S."/>
            <person name="Nagy L.G."/>
        </authorList>
    </citation>
    <scope>NUCLEOTIDE SEQUENCE [LARGE SCALE GENOMIC DNA]</scope>
    <source>
        <strain evidence="3 4">CBS 166.37</strain>
    </source>
</reference>